<comment type="similarity">
    <text evidence="16">Belongs to the TRAFAC class TrmE-Era-EngA-EngB-Septin-like GTPase superfamily. FeoB GTPase (TC 9.A.8) family.</text>
</comment>
<comment type="subcellular location">
    <subcellularLocation>
        <location evidence="1 16">Cell inner membrane</location>
        <topology evidence="1 16">Multi-pass membrane protein</topology>
    </subcellularLocation>
</comment>
<dbReference type="PANTHER" id="PTHR43185:SF1">
    <property type="entry name" value="FE(2+) TRANSPORTER FEOB"/>
    <property type="match status" value="1"/>
</dbReference>
<evidence type="ECO:0000256" key="11">
    <source>
        <dbReference type="ARBA" id="ARBA00023134"/>
    </source>
</evidence>
<feature type="binding site" evidence="15">
    <location>
        <position position="22"/>
    </location>
    <ligand>
        <name>Mg(2+)</name>
        <dbReference type="ChEBI" id="CHEBI:18420"/>
        <label>1</label>
    </ligand>
</feature>
<feature type="transmembrane region" description="Helical" evidence="16">
    <location>
        <begin position="413"/>
        <end position="437"/>
    </location>
</feature>
<feature type="binding site" evidence="14">
    <location>
        <begin position="116"/>
        <end position="119"/>
    </location>
    <ligand>
        <name>GTP</name>
        <dbReference type="ChEBI" id="CHEBI:37565"/>
        <label>4</label>
    </ligand>
</feature>
<dbReference type="AlphaFoldDB" id="A0A345JP68"/>
<reference evidence="18 19" key="1">
    <citation type="submission" date="2017-07" db="EMBL/GenBank/DDBJ databases">
        <title>Complete genome sequences and comparative analysis of the novel pathogen Francisella opportunistica.</title>
        <authorList>
            <person name="Dietrich E.A."/>
            <person name="Kingry L.C."/>
            <person name="Petersen J.M."/>
        </authorList>
    </citation>
    <scope>NUCLEOTIDE SEQUENCE [LARGE SCALE GENOMIC DNA]</scope>
    <source>
        <strain evidence="18 19">14-2155</strain>
    </source>
</reference>
<dbReference type="Pfam" id="PF07670">
    <property type="entry name" value="Gate"/>
    <property type="match status" value="2"/>
</dbReference>
<feature type="transmembrane region" description="Helical" evidence="16">
    <location>
        <begin position="377"/>
        <end position="401"/>
    </location>
</feature>
<evidence type="ECO:0000256" key="12">
    <source>
        <dbReference type="ARBA" id="ARBA00023136"/>
    </source>
</evidence>
<evidence type="ECO:0000256" key="8">
    <source>
        <dbReference type="ARBA" id="ARBA00022989"/>
    </source>
</evidence>
<feature type="transmembrane region" description="Helical" evidence="16">
    <location>
        <begin position="672"/>
        <end position="692"/>
    </location>
</feature>
<evidence type="ECO:0000256" key="6">
    <source>
        <dbReference type="ARBA" id="ARBA00022692"/>
    </source>
</evidence>
<dbReference type="InterPro" id="IPR011640">
    <property type="entry name" value="Fe2_transport_prot_B_C"/>
</dbReference>
<keyword evidence="3" id="KW-1003">Cell membrane</keyword>
<feature type="binding site" evidence="14">
    <location>
        <begin position="7"/>
        <end position="14"/>
    </location>
    <ligand>
        <name>GTP</name>
        <dbReference type="ChEBI" id="CHEBI:37565"/>
        <label>1</label>
    </ligand>
</feature>
<evidence type="ECO:0000256" key="15">
    <source>
        <dbReference type="PIRSR" id="PIRSR603373-2"/>
    </source>
</evidence>
<dbReference type="SUPFAM" id="SSF52540">
    <property type="entry name" value="P-loop containing nucleoside triphosphate hydrolases"/>
    <property type="match status" value="1"/>
</dbReference>
<dbReference type="NCBIfam" id="NF007105">
    <property type="entry name" value="PRK09554.1"/>
    <property type="match status" value="1"/>
</dbReference>
<keyword evidence="9 16" id="KW-0408">Iron</keyword>
<evidence type="ECO:0000256" key="5">
    <source>
        <dbReference type="ARBA" id="ARBA00022519"/>
    </source>
</evidence>
<evidence type="ECO:0000313" key="19">
    <source>
        <dbReference type="Proteomes" id="UP000253862"/>
    </source>
</evidence>
<protein>
    <recommendedName>
        <fullName evidence="13 16">Ferrous iron transport protein B</fullName>
    </recommendedName>
</protein>
<keyword evidence="15" id="KW-0479">Metal-binding</keyword>
<dbReference type="PANTHER" id="PTHR43185">
    <property type="entry name" value="FERROUS IRON TRANSPORT PROTEIN B"/>
    <property type="match status" value="1"/>
</dbReference>
<feature type="domain" description="FeoB-type G" evidence="17">
    <location>
        <begin position="1"/>
        <end position="165"/>
    </location>
</feature>
<dbReference type="NCBIfam" id="TIGR00437">
    <property type="entry name" value="feoB"/>
    <property type="match status" value="1"/>
</dbReference>
<keyword evidence="15" id="KW-0460">Magnesium</keyword>
<sequence>MKYALVGNPNCGKTTIFNALTGLNQKVGNWSGVTVDKKTGFLNSKNKKIEVVDIPGIYSLSVSDANSIDEQIAYSFIVKEKPNAIINVVDASNLNRSLYLTMQLIELGLPVILAVNMIDVANKKGLIIHYDKLEKALGCKILPVVAAKNIGIKELKETLADQQKVSSFDLKSYYPELVAELAQQITTLRNDNIGSLWLTTELLDGRELQLSQEITASQLDQLKISFQAKPQIDIAKVRYNAVAEIVADVTENKKVSRFNFTKALDTLCMNKYLGVPIFLLMMYLMFLFSITLGGAIQPMFDDLSHAIFVDGLAYYSNMLGLPTPVTGILANGLGTGINTVLGFIPQIGFLFIFLSTLEDSGYMSRAAFVMDRFMQSIGLSGKAFVPLIVGFGCNVASIMAARTLETRKDRLMTLMMSPFMSCGARLAIFSVFASAFFPHNGATIIFLLYLAGIVGAIITGYIIKFTFLKGDTASFILDIPNYHTPSFKTVMIYSWNRLKSFLIRAGKVIVPVAIIVGSLNSIYISNKTTALEYVGKKITPILNPMGINDDNWPATVGLITGTLAKEVVVGTLNTIYTQGEDNVIPNEFNLIDSVKESWNTTIDNIKAIDLATLMNPIEASKADASMDKGAMGNMVTKFGSLSAAFAYLLFVLLYIPCISVVGAMVRESTRGWALLSVLWSASIAYVSAVIIYQLINFVDHPSSSIIYIGLAMAYIIGVVFLMKFLSTKINFVANLTGCSSCSSKCS</sequence>
<feature type="binding site" evidence="15">
    <location>
        <position position="21"/>
    </location>
    <ligand>
        <name>Mg(2+)</name>
        <dbReference type="ChEBI" id="CHEBI:18420"/>
        <label>2</label>
    </ligand>
</feature>
<dbReference type="InterPro" id="IPR050860">
    <property type="entry name" value="FeoB_GTPase"/>
</dbReference>
<dbReference type="InterPro" id="IPR003373">
    <property type="entry name" value="Fe2_transport_prot-B"/>
</dbReference>
<evidence type="ECO:0000256" key="13">
    <source>
        <dbReference type="NCBIfam" id="TIGR00437"/>
    </source>
</evidence>
<keyword evidence="5" id="KW-0997">Cell inner membrane</keyword>
<keyword evidence="11 14" id="KW-0342">GTP-binding</keyword>
<feature type="binding site" evidence="14">
    <location>
        <begin position="145"/>
        <end position="147"/>
    </location>
    <ligand>
        <name>GTP</name>
        <dbReference type="ChEBI" id="CHEBI:37565"/>
        <label>5</label>
    </ligand>
</feature>
<dbReference type="RefSeq" id="WP_071628411.1">
    <property type="nucleotide sequence ID" value="NZ_CP022375.1"/>
</dbReference>
<proteinExistence type="inferred from homology"/>
<dbReference type="CDD" id="cd01879">
    <property type="entry name" value="FeoB"/>
    <property type="match status" value="1"/>
</dbReference>
<dbReference type="EMBL" id="CP022375">
    <property type="protein sequence ID" value="AXH29114.1"/>
    <property type="molecule type" value="Genomic_DNA"/>
</dbReference>
<keyword evidence="7 14" id="KW-0547">Nucleotide-binding</keyword>
<evidence type="ECO:0000256" key="1">
    <source>
        <dbReference type="ARBA" id="ARBA00004429"/>
    </source>
</evidence>
<dbReference type="InterPro" id="IPR027417">
    <property type="entry name" value="P-loop_NTPase"/>
</dbReference>
<feature type="binding site" evidence="15">
    <location>
        <position position="19"/>
    </location>
    <ligand>
        <name>Mg(2+)</name>
        <dbReference type="ChEBI" id="CHEBI:18420"/>
        <label>2</label>
    </ligand>
</feature>
<evidence type="ECO:0000256" key="2">
    <source>
        <dbReference type="ARBA" id="ARBA00022448"/>
    </source>
</evidence>
<keyword evidence="10" id="KW-0406">Ion transport</keyword>
<feature type="transmembrane region" description="Helical" evidence="16">
    <location>
        <begin position="443"/>
        <end position="463"/>
    </location>
</feature>
<dbReference type="GO" id="GO:0005525">
    <property type="term" value="F:GTP binding"/>
    <property type="evidence" value="ECO:0007669"/>
    <property type="project" value="UniProtKB-KW"/>
</dbReference>
<dbReference type="InterPro" id="IPR030389">
    <property type="entry name" value="G_FEOB_dom"/>
</dbReference>
<feature type="binding site" evidence="15">
    <location>
        <position position="18"/>
    </location>
    <ligand>
        <name>Mg(2+)</name>
        <dbReference type="ChEBI" id="CHEBI:18420"/>
        <label>2</label>
    </ligand>
</feature>
<dbReference type="GO" id="GO:0046872">
    <property type="term" value="F:metal ion binding"/>
    <property type="evidence" value="ECO:0007669"/>
    <property type="project" value="UniProtKB-KW"/>
</dbReference>
<accession>A0A345JP68</accession>
<keyword evidence="2 16" id="KW-0813">Transport</keyword>
<evidence type="ECO:0000256" key="16">
    <source>
        <dbReference type="RuleBase" id="RU362098"/>
    </source>
</evidence>
<dbReference type="OrthoDB" id="9809127at2"/>
<dbReference type="Gene3D" id="3.40.50.300">
    <property type="entry name" value="P-loop containing nucleotide triphosphate hydrolases"/>
    <property type="match status" value="1"/>
</dbReference>
<evidence type="ECO:0000256" key="7">
    <source>
        <dbReference type="ARBA" id="ARBA00022741"/>
    </source>
</evidence>
<evidence type="ECO:0000256" key="9">
    <source>
        <dbReference type="ARBA" id="ARBA00023004"/>
    </source>
</evidence>
<evidence type="ECO:0000256" key="14">
    <source>
        <dbReference type="PIRSR" id="PIRSR603373-1"/>
    </source>
</evidence>
<dbReference type="FunFam" id="3.40.50.300:FF:000426">
    <property type="entry name" value="Ferrous iron transport protein B"/>
    <property type="match status" value="1"/>
</dbReference>
<feature type="transmembrane region" description="Helical" evidence="16">
    <location>
        <begin position="644"/>
        <end position="665"/>
    </location>
</feature>
<dbReference type="GO" id="GO:0015093">
    <property type="term" value="F:ferrous iron transmembrane transporter activity"/>
    <property type="evidence" value="ECO:0007669"/>
    <property type="project" value="UniProtKB-UniRule"/>
</dbReference>
<organism evidence="18 19">
    <name type="scientific">Francisella opportunistica</name>
    <dbReference type="NCBI Taxonomy" id="2016517"/>
    <lineage>
        <taxon>Bacteria</taxon>
        <taxon>Pseudomonadati</taxon>
        <taxon>Pseudomonadota</taxon>
        <taxon>Gammaproteobacteria</taxon>
        <taxon>Thiotrichales</taxon>
        <taxon>Francisellaceae</taxon>
        <taxon>Francisella</taxon>
    </lineage>
</organism>
<keyword evidence="6 16" id="KW-0812">Transmembrane</keyword>
<dbReference type="Pfam" id="PF02421">
    <property type="entry name" value="FeoB_N"/>
    <property type="match status" value="1"/>
</dbReference>
<feature type="binding site" evidence="14">
    <location>
        <begin position="53"/>
        <end position="56"/>
    </location>
    <ligand>
        <name>GTP</name>
        <dbReference type="ChEBI" id="CHEBI:37565"/>
        <label>1</label>
    </ligand>
</feature>
<name>A0A345JP68_9GAMM</name>
<dbReference type="Proteomes" id="UP000253862">
    <property type="component" value="Chromosome"/>
</dbReference>
<feature type="binding site" evidence="14">
    <location>
        <begin position="32"/>
        <end position="36"/>
    </location>
    <ligand>
        <name>GTP</name>
        <dbReference type="ChEBI" id="CHEBI:37565"/>
        <label>1</label>
    </ligand>
</feature>
<feature type="transmembrane region" description="Helical" evidence="16">
    <location>
        <begin position="312"/>
        <end position="333"/>
    </location>
</feature>
<keyword evidence="19" id="KW-1185">Reference proteome</keyword>
<evidence type="ECO:0000256" key="10">
    <source>
        <dbReference type="ARBA" id="ARBA00023065"/>
    </source>
</evidence>
<feature type="transmembrane region" description="Helical" evidence="16">
    <location>
        <begin position="704"/>
        <end position="725"/>
    </location>
</feature>
<evidence type="ECO:0000259" key="17">
    <source>
        <dbReference type="PROSITE" id="PS51711"/>
    </source>
</evidence>
<dbReference type="PROSITE" id="PS51711">
    <property type="entry name" value="G_FEOB"/>
    <property type="match status" value="1"/>
</dbReference>
<dbReference type="GO" id="GO:0005886">
    <property type="term" value="C:plasma membrane"/>
    <property type="evidence" value="ECO:0007669"/>
    <property type="project" value="UniProtKB-SubCell"/>
</dbReference>
<feature type="transmembrane region" description="Helical" evidence="16">
    <location>
        <begin position="272"/>
        <end position="292"/>
    </location>
</feature>
<keyword evidence="8 16" id="KW-1133">Transmembrane helix</keyword>
<evidence type="ECO:0000256" key="4">
    <source>
        <dbReference type="ARBA" id="ARBA00022496"/>
    </source>
</evidence>
<feature type="transmembrane region" description="Helical" evidence="16">
    <location>
        <begin position="340"/>
        <end position="357"/>
    </location>
</feature>
<feature type="transmembrane region" description="Helical" evidence="16">
    <location>
        <begin position="501"/>
        <end position="524"/>
    </location>
</feature>
<dbReference type="InterPro" id="IPR006073">
    <property type="entry name" value="GTP-bd"/>
</dbReference>
<keyword evidence="4 16" id="KW-0410">Iron transport</keyword>
<dbReference type="KEGG" id="foo:CGC45_00170"/>
<keyword evidence="12 16" id="KW-0472">Membrane</keyword>
<evidence type="ECO:0000256" key="3">
    <source>
        <dbReference type="ARBA" id="ARBA00022475"/>
    </source>
</evidence>
<evidence type="ECO:0000313" key="18">
    <source>
        <dbReference type="EMBL" id="AXH29114.1"/>
    </source>
</evidence>
<comment type="function">
    <text evidence="16">Probable transporter of a GTP-driven Fe(2+) uptake system.</text>
</comment>
<dbReference type="Pfam" id="PF07664">
    <property type="entry name" value="FeoB_C"/>
    <property type="match status" value="1"/>
</dbReference>
<gene>
    <name evidence="18" type="primary">feoB</name>
    <name evidence="18" type="ORF">CGC43_00170</name>
</gene>
<dbReference type="PRINTS" id="PR00326">
    <property type="entry name" value="GTP1OBG"/>
</dbReference>
<dbReference type="InterPro" id="IPR011642">
    <property type="entry name" value="Gate_dom"/>
</dbReference>